<dbReference type="PANTHER" id="PTHR43344:SF13">
    <property type="entry name" value="PHOSPHATASE RV3661-RELATED"/>
    <property type="match status" value="1"/>
</dbReference>
<protein>
    <submittedName>
        <fullName evidence="4">HAD family hydrolase</fullName>
    </submittedName>
</protein>
<dbReference type="PANTHER" id="PTHR43344">
    <property type="entry name" value="PHOSPHOSERINE PHOSPHATASE"/>
    <property type="match status" value="1"/>
</dbReference>
<organism evidence="4 5">
    <name type="scientific">Bowmanella yangjiangensis</name>
    <dbReference type="NCBI Taxonomy" id="2811230"/>
    <lineage>
        <taxon>Bacteria</taxon>
        <taxon>Pseudomonadati</taxon>
        <taxon>Pseudomonadota</taxon>
        <taxon>Gammaproteobacteria</taxon>
        <taxon>Alteromonadales</taxon>
        <taxon>Alteromonadaceae</taxon>
        <taxon>Bowmanella</taxon>
    </lineage>
</organism>
<dbReference type="InterPro" id="IPR006385">
    <property type="entry name" value="HAD_hydro_SerB1"/>
</dbReference>
<gene>
    <name evidence="4" type="ORF">J0A65_07840</name>
</gene>
<dbReference type="CDD" id="cd02612">
    <property type="entry name" value="HAD_PGPPase"/>
    <property type="match status" value="1"/>
</dbReference>
<keyword evidence="5" id="KW-1185">Reference proteome</keyword>
<sequence length="231" mass="25409">MAKTVAFDLDGTLIGTDSAQTWLQFLMRESVPEAGQSFHTCRQIMLGYETGVMDMQAYMQAWMAPIRGKRPEQLRPLLEVFVEQWIAPAIFTDGLRQLELHHKQGDQVLLISASPTLIVGPIARLLGVEHLIGIDVALQDGVLTDCSISPFSFREGKVEKIKKWLAYRNLSDLDVAYSDSINDVPMLSFATQGVCINPDPGLAALAANRAWPTLVWQATSGAVRQPDSSPG</sequence>
<evidence type="ECO:0000313" key="4">
    <source>
        <dbReference type="EMBL" id="MBN7819772.1"/>
    </source>
</evidence>
<dbReference type="SUPFAM" id="SSF56784">
    <property type="entry name" value="HAD-like"/>
    <property type="match status" value="1"/>
</dbReference>
<dbReference type="RefSeq" id="WP_206593600.1">
    <property type="nucleotide sequence ID" value="NZ_JAFKCS010000005.1"/>
</dbReference>
<dbReference type="NCBIfam" id="TIGR01490">
    <property type="entry name" value="HAD-SF-IB-hyp1"/>
    <property type="match status" value="1"/>
</dbReference>
<evidence type="ECO:0000256" key="1">
    <source>
        <dbReference type="ARBA" id="ARBA00022723"/>
    </source>
</evidence>
<dbReference type="Gene3D" id="3.40.50.1000">
    <property type="entry name" value="HAD superfamily/HAD-like"/>
    <property type="match status" value="1"/>
</dbReference>
<evidence type="ECO:0000256" key="3">
    <source>
        <dbReference type="ARBA" id="ARBA00022842"/>
    </source>
</evidence>
<proteinExistence type="predicted"/>
<evidence type="ECO:0000256" key="2">
    <source>
        <dbReference type="ARBA" id="ARBA00022801"/>
    </source>
</evidence>
<dbReference type="Gene3D" id="1.20.1440.100">
    <property type="entry name" value="SG protein - dephosphorylation function"/>
    <property type="match status" value="1"/>
</dbReference>
<dbReference type="GO" id="GO:0016787">
    <property type="term" value="F:hydrolase activity"/>
    <property type="evidence" value="ECO:0007669"/>
    <property type="project" value="UniProtKB-KW"/>
</dbReference>
<dbReference type="Proteomes" id="UP000663992">
    <property type="component" value="Unassembled WGS sequence"/>
</dbReference>
<dbReference type="Pfam" id="PF12710">
    <property type="entry name" value="HAD"/>
    <property type="match status" value="1"/>
</dbReference>
<evidence type="ECO:0000313" key="5">
    <source>
        <dbReference type="Proteomes" id="UP000663992"/>
    </source>
</evidence>
<keyword evidence="2 4" id="KW-0378">Hydrolase</keyword>
<comment type="caution">
    <text evidence="4">The sequence shown here is derived from an EMBL/GenBank/DDBJ whole genome shotgun (WGS) entry which is preliminary data.</text>
</comment>
<dbReference type="InterPro" id="IPR023214">
    <property type="entry name" value="HAD_sf"/>
</dbReference>
<reference evidence="4 5" key="1">
    <citation type="submission" date="2021-03" db="EMBL/GenBank/DDBJ databases">
        <title>novel species isolated from a fishpond in China.</title>
        <authorList>
            <person name="Lu H."/>
            <person name="Cai Z."/>
        </authorList>
    </citation>
    <scope>NUCLEOTIDE SEQUENCE [LARGE SCALE GENOMIC DNA]</scope>
    <source>
        <strain evidence="4 5">Y57</strain>
    </source>
</reference>
<accession>A0ABS3CRM7</accession>
<dbReference type="InterPro" id="IPR050582">
    <property type="entry name" value="HAD-like_SerB"/>
</dbReference>
<keyword evidence="1" id="KW-0479">Metal-binding</keyword>
<keyword evidence="3" id="KW-0460">Magnesium</keyword>
<dbReference type="InterPro" id="IPR036412">
    <property type="entry name" value="HAD-like_sf"/>
</dbReference>
<dbReference type="EMBL" id="JAFKCS010000005">
    <property type="protein sequence ID" value="MBN7819772.1"/>
    <property type="molecule type" value="Genomic_DNA"/>
</dbReference>
<name>A0ABS3CRM7_9ALTE</name>
<dbReference type="NCBIfam" id="TIGR01488">
    <property type="entry name" value="HAD-SF-IB"/>
    <property type="match status" value="1"/>
</dbReference>